<evidence type="ECO:0000313" key="2">
    <source>
        <dbReference type="EMBL" id="URD98440.1"/>
    </source>
</evidence>
<gene>
    <name evidence="2" type="ORF">MUK42_10370</name>
</gene>
<dbReference type="Proteomes" id="UP001055439">
    <property type="component" value="Chromosome 4"/>
</dbReference>
<keyword evidence="3" id="KW-1185">Reference proteome</keyword>
<protein>
    <submittedName>
        <fullName evidence="2">Uncharacterized protein</fullName>
    </submittedName>
</protein>
<evidence type="ECO:0000313" key="3">
    <source>
        <dbReference type="Proteomes" id="UP001055439"/>
    </source>
</evidence>
<evidence type="ECO:0000256" key="1">
    <source>
        <dbReference type="SAM" id="MobiDB-lite"/>
    </source>
</evidence>
<name>A0A9E7FKK0_9LILI</name>
<dbReference type="EMBL" id="CP097506">
    <property type="protein sequence ID" value="URD98440.1"/>
    <property type="molecule type" value="Genomic_DNA"/>
</dbReference>
<accession>A0A9E7FKK0</accession>
<dbReference type="AlphaFoldDB" id="A0A9E7FKK0"/>
<proteinExistence type="predicted"/>
<reference evidence="2" key="1">
    <citation type="submission" date="2022-05" db="EMBL/GenBank/DDBJ databases">
        <title>The Musa troglodytarum L. genome provides insights into the mechanism of non-climacteric behaviour and enrichment of carotenoids.</title>
        <authorList>
            <person name="Wang J."/>
        </authorList>
    </citation>
    <scope>NUCLEOTIDE SEQUENCE</scope>
    <source>
        <tissue evidence="2">Leaf</tissue>
    </source>
</reference>
<feature type="region of interest" description="Disordered" evidence="1">
    <location>
        <begin position="56"/>
        <end position="88"/>
    </location>
</feature>
<sequence length="198" mass="21907">MRNGKETLQQKSSLLHDCNIVLKRLELAQAKTSSVECGQELLGGCTEVGEHRTLPTVGDCRRSHHAVPSKRPSTFTSPAHGDKRRAPSPIIPRSLAATRRESEGREAFWVVLQVCMWVTACVRACAWGSTKGCGKDILYALRNIKKHRKDSKRASEVECGGRPKKTLKRGGQPEVWLDALKLRPGLSPCYAKAKSFMS</sequence>
<organism evidence="2 3">
    <name type="scientific">Musa troglodytarum</name>
    <name type="common">fe'i banana</name>
    <dbReference type="NCBI Taxonomy" id="320322"/>
    <lineage>
        <taxon>Eukaryota</taxon>
        <taxon>Viridiplantae</taxon>
        <taxon>Streptophyta</taxon>
        <taxon>Embryophyta</taxon>
        <taxon>Tracheophyta</taxon>
        <taxon>Spermatophyta</taxon>
        <taxon>Magnoliopsida</taxon>
        <taxon>Liliopsida</taxon>
        <taxon>Zingiberales</taxon>
        <taxon>Musaceae</taxon>
        <taxon>Musa</taxon>
    </lineage>
</organism>